<dbReference type="GO" id="GO:0006631">
    <property type="term" value="P:fatty acid metabolic process"/>
    <property type="evidence" value="ECO:0007669"/>
    <property type="project" value="TreeGrafter"/>
</dbReference>
<dbReference type="InterPro" id="IPR000873">
    <property type="entry name" value="AMP-dep_synth/lig_dom"/>
</dbReference>
<feature type="domain" description="AMP-binding enzyme C-terminal" evidence="5">
    <location>
        <begin position="486"/>
        <end position="568"/>
    </location>
</feature>
<feature type="domain" description="AMP-dependent synthetase/ligase" evidence="4">
    <location>
        <begin position="54"/>
        <end position="431"/>
    </location>
</feature>
<dbReference type="Gene3D" id="3.40.50.12780">
    <property type="entry name" value="N-terminal domain of ligase-like"/>
    <property type="match status" value="1"/>
</dbReference>
<dbReference type="InterPro" id="IPR045851">
    <property type="entry name" value="AMP-bd_C_sf"/>
</dbReference>
<keyword evidence="3" id="KW-1133">Transmembrane helix</keyword>
<reference evidence="6" key="2">
    <citation type="journal article" date="2023" name="IMA Fungus">
        <title>Comparative genomic study of the Penicillium genus elucidates a diverse pangenome and 15 lateral gene transfer events.</title>
        <authorList>
            <person name="Petersen C."/>
            <person name="Sorensen T."/>
            <person name="Nielsen M.R."/>
            <person name="Sondergaard T.E."/>
            <person name="Sorensen J.L."/>
            <person name="Fitzpatrick D.A."/>
            <person name="Frisvad J.C."/>
            <person name="Nielsen K.L."/>
        </authorList>
    </citation>
    <scope>NUCLEOTIDE SEQUENCE</scope>
    <source>
        <strain evidence="6">IBT 34128</strain>
    </source>
</reference>
<evidence type="ECO:0000256" key="3">
    <source>
        <dbReference type="SAM" id="Phobius"/>
    </source>
</evidence>
<dbReference type="RefSeq" id="XP_056515455.1">
    <property type="nucleotide sequence ID" value="XM_056650605.1"/>
</dbReference>
<dbReference type="PANTHER" id="PTHR43201:SF6">
    <property type="entry name" value="ACYL COA SYNTHETASE (EUROFUNG)"/>
    <property type="match status" value="1"/>
</dbReference>
<dbReference type="PANTHER" id="PTHR43201">
    <property type="entry name" value="ACYL-COA SYNTHETASE"/>
    <property type="match status" value="1"/>
</dbReference>
<keyword evidence="3" id="KW-0812">Transmembrane</keyword>
<dbReference type="AlphaFoldDB" id="A0A9W9GA18"/>
<sequence>MEDMATPRSVQRLQQTLSHVQHPIESLQWSIVTGPTHPKLLDLTLGELLTLQGLQYGDYECLVFPWTGTRWTYGDLKNESDRVARGILAMGIQKGDRIGIMAGNCEQYISVFFAAACVGAILVVLNNTYTPSELYYALDHTECRLLFMTPCIGRHNLEQVLAELGPKPTQKGTSQSLKEIVILCEQYDGFGTYDGVIGRGLSQAAHILQDREAELRPDDVCNLQFTSGSTGNPKAAMLTHHNLVNNSRFIGDRMNLSSFDILCCPPPLFHCFGLVLGMLAVVTHGSKIVFPSETFDPKAVLHAISDEKCTALHGVPTMFEAILSIPKPLYFDSSNLRTGIIAGAPVPRPLMKRLLGELNMTEYTSSYGLTEASPTCFNAFTTDSIHTRLTTVGKVMPHTTAKIVDAQGNIVPVGQRGELCIAGYQLTRGYWQNPEKTAETLVADSEGVTWLKTGDEASFNENGYCTITGRFKDIIIRGGENIYPLEIEERLTAHPRIELASVIGIPDQKYGEVVGAFIAVAPGEGRLSDEELRVWTRETLGRHKAPQHVFVFGKENVSSAIPVTGSGKVRKVELRQTAAAVLARRES</sequence>
<evidence type="ECO:0000256" key="2">
    <source>
        <dbReference type="ARBA" id="ARBA00006432"/>
    </source>
</evidence>
<keyword evidence="3" id="KW-0472">Membrane</keyword>
<proteinExistence type="inferred from homology"/>
<evidence type="ECO:0000256" key="1">
    <source>
        <dbReference type="ARBA" id="ARBA00004924"/>
    </source>
</evidence>
<comment type="pathway">
    <text evidence="1">Siderophore biosynthesis.</text>
</comment>
<dbReference type="InterPro" id="IPR020845">
    <property type="entry name" value="AMP-binding_CS"/>
</dbReference>
<organism evidence="6 7">
    <name type="scientific">Penicillium alfredii</name>
    <dbReference type="NCBI Taxonomy" id="1506179"/>
    <lineage>
        <taxon>Eukaryota</taxon>
        <taxon>Fungi</taxon>
        <taxon>Dikarya</taxon>
        <taxon>Ascomycota</taxon>
        <taxon>Pezizomycotina</taxon>
        <taxon>Eurotiomycetes</taxon>
        <taxon>Eurotiomycetidae</taxon>
        <taxon>Eurotiales</taxon>
        <taxon>Aspergillaceae</taxon>
        <taxon>Penicillium</taxon>
    </lineage>
</organism>
<evidence type="ECO:0000259" key="4">
    <source>
        <dbReference type="Pfam" id="PF00501"/>
    </source>
</evidence>
<dbReference type="InterPro" id="IPR042099">
    <property type="entry name" value="ANL_N_sf"/>
</dbReference>
<dbReference type="Proteomes" id="UP001141434">
    <property type="component" value="Unassembled WGS sequence"/>
</dbReference>
<feature type="transmembrane region" description="Helical" evidence="3">
    <location>
        <begin position="107"/>
        <end position="125"/>
    </location>
</feature>
<dbReference type="Pfam" id="PF00501">
    <property type="entry name" value="AMP-binding"/>
    <property type="match status" value="1"/>
</dbReference>
<comment type="caution">
    <text evidence="6">The sequence shown here is derived from an EMBL/GenBank/DDBJ whole genome shotgun (WGS) entry which is preliminary data.</text>
</comment>
<gene>
    <name evidence="6" type="ORF">NUU61_000021</name>
</gene>
<comment type="similarity">
    <text evidence="2">Belongs to the ATP-dependent AMP-binding enzyme family.</text>
</comment>
<accession>A0A9W9GA18</accession>
<name>A0A9W9GA18_9EURO</name>
<dbReference type="InterPro" id="IPR025110">
    <property type="entry name" value="AMP-bd_C"/>
</dbReference>
<dbReference type="EMBL" id="JAPMSZ010000001">
    <property type="protein sequence ID" value="KAJ5114262.1"/>
    <property type="molecule type" value="Genomic_DNA"/>
</dbReference>
<evidence type="ECO:0000259" key="5">
    <source>
        <dbReference type="Pfam" id="PF13193"/>
    </source>
</evidence>
<protein>
    <submittedName>
        <fullName evidence="6">Uncharacterized protein</fullName>
    </submittedName>
</protein>
<evidence type="ECO:0000313" key="7">
    <source>
        <dbReference type="Proteomes" id="UP001141434"/>
    </source>
</evidence>
<dbReference type="GO" id="GO:0031956">
    <property type="term" value="F:medium-chain fatty acid-CoA ligase activity"/>
    <property type="evidence" value="ECO:0007669"/>
    <property type="project" value="TreeGrafter"/>
</dbReference>
<dbReference type="FunFam" id="3.40.50.12780:FF:000003">
    <property type="entry name" value="Long-chain-fatty-acid--CoA ligase FadD"/>
    <property type="match status" value="1"/>
</dbReference>
<evidence type="ECO:0000313" key="6">
    <source>
        <dbReference type="EMBL" id="KAJ5114262.1"/>
    </source>
</evidence>
<dbReference type="SUPFAM" id="SSF56801">
    <property type="entry name" value="Acetyl-CoA synthetase-like"/>
    <property type="match status" value="1"/>
</dbReference>
<dbReference type="OrthoDB" id="10253115at2759"/>
<dbReference type="GeneID" id="81389773"/>
<dbReference type="PROSITE" id="PS00455">
    <property type="entry name" value="AMP_BINDING"/>
    <property type="match status" value="1"/>
</dbReference>
<dbReference type="Gene3D" id="3.30.300.30">
    <property type="match status" value="1"/>
</dbReference>
<reference evidence="6" key="1">
    <citation type="submission" date="2022-11" db="EMBL/GenBank/DDBJ databases">
        <authorList>
            <person name="Petersen C."/>
        </authorList>
    </citation>
    <scope>NUCLEOTIDE SEQUENCE</scope>
    <source>
        <strain evidence="6">IBT 34128</strain>
    </source>
</reference>
<keyword evidence="7" id="KW-1185">Reference proteome</keyword>
<dbReference type="Pfam" id="PF13193">
    <property type="entry name" value="AMP-binding_C"/>
    <property type="match status" value="1"/>
</dbReference>
<dbReference type="CDD" id="cd05917">
    <property type="entry name" value="FACL_like_2"/>
    <property type="match status" value="1"/>
</dbReference>